<dbReference type="EMBL" id="OX597821">
    <property type="protein sequence ID" value="CAI9727140.1"/>
    <property type="molecule type" value="Genomic_DNA"/>
</dbReference>
<proteinExistence type="predicted"/>
<gene>
    <name evidence="1" type="ORF">OCTVUL_1B028148</name>
</gene>
<evidence type="ECO:0000313" key="2">
    <source>
        <dbReference type="Proteomes" id="UP001162480"/>
    </source>
</evidence>
<sequence length="94" mass="10773">MKLISKYEIRNYERIEENNSQDSENEGKINAPMKSILNESEVYLSPLNNLIFAADSKTPAMFGIEVNGIPKHVHSDPAKQELEMNLTYSDQIWT</sequence>
<protein>
    <submittedName>
        <fullName evidence="1">Uncharacterized protein</fullName>
    </submittedName>
</protein>
<keyword evidence="2" id="KW-1185">Reference proteome</keyword>
<evidence type="ECO:0000313" key="1">
    <source>
        <dbReference type="EMBL" id="CAI9727140.1"/>
    </source>
</evidence>
<organism evidence="1 2">
    <name type="scientific">Octopus vulgaris</name>
    <name type="common">Common octopus</name>
    <dbReference type="NCBI Taxonomy" id="6645"/>
    <lineage>
        <taxon>Eukaryota</taxon>
        <taxon>Metazoa</taxon>
        <taxon>Spiralia</taxon>
        <taxon>Lophotrochozoa</taxon>
        <taxon>Mollusca</taxon>
        <taxon>Cephalopoda</taxon>
        <taxon>Coleoidea</taxon>
        <taxon>Octopodiformes</taxon>
        <taxon>Octopoda</taxon>
        <taxon>Incirrata</taxon>
        <taxon>Octopodidae</taxon>
        <taxon>Octopus</taxon>
    </lineage>
</organism>
<reference evidence="1" key="1">
    <citation type="submission" date="2023-08" db="EMBL/GenBank/DDBJ databases">
        <authorList>
            <person name="Alioto T."/>
            <person name="Alioto T."/>
            <person name="Gomez Garrido J."/>
        </authorList>
    </citation>
    <scope>NUCLEOTIDE SEQUENCE</scope>
</reference>
<accession>A0AA36B3A6</accession>
<name>A0AA36B3A6_OCTVU</name>
<dbReference type="Proteomes" id="UP001162480">
    <property type="component" value="Chromosome 8"/>
</dbReference>
<dbReference type="AlphaFoldDB" id="A0AA36B3A6"/>